<feature type="transmembrane region" description="Helical" evidence="1">
    <location>
        <begin position="20"/>
        <end position="41"/>
    </location>
</feature>
<gene>
    <name evidence="2" type="ORF">LCGC14_0347380</name>
</gene>
<organism evidence="2">
    <name type="scientific">marine sediment metagenome</name>
    <dbReference type="NCBI Taxonomy" id="412755"/>
    <lineage>
        <taxon>unclassified sequences</taxon>
        <taxon>metagenomes</taxon>
        <taxon>ecological metagenomes</taxon>
    </lineage>
</organism>
<dbReference type="AlphaFoldDB" id="A0A0F9VZ13"/>
<proteinExistence type="predicted"/>
<keyword evidence="1" id="KW-0472">Membrane</keyword>
<keyword evidence="1" id="KW-0812">Transmembrane</keyword>
<sequence>MKEYWAEMKEFYIDGMGWWLARLIPPVAIMIGIGFGIGFIVDHFR</sequence>
<evidence type="ECO:0000256" key="1">
    <source>
        <dbReference type="SAM" id="Phobius"/>
    </source>
</evidence>
<reference evidence="2" key="1">
    <citation type="journal article" date="2015" name="Nature">
        <title>Complex archaea that bridge the gap between prokaryotes and eukaryotes.</title>
        <authorList>
            <person name="Spang A."/>
            <person name="Saw J.H."/>
            <person name="Jorgensen S.L."/>
            <person name="Zaremba-Niedzwiedzka K."/>
            <person name="Martijn J."/>
            <person name="Lind A.E."/>
            <person name="van Eijk R."/>
            <person name="Schleper C."/>
            <person name="Guy L."/>
            <person name="Ettema T.J."/>
        </authorList>
    </citation>
    <scope>NUCLEOTIDE SEQUENCE</scope>
</reference>
<keyword evidence="1" id="KW-1133">Transmembrane helix</keyword>
<name>A0A0F9VZ13_9ZZZZ</name>
<comment type="caution">
    <text evidence="2">The sequence shown here is derived from an EMBL/GenBank/DDBJ whole genome shotgun (WGS) entry which is preliminary data.</text>
</comment>
<evidence type="ECO:0000313" key="2">
    <source>
        <dbReference type="EMBL" id="KKN78671.1"/>
    </source>
</evidence>
<accession>A0A0F9VZ13</accession>
<protein>
    <submittedName>
        <fullName evidence="2">Uncharacterized protein</fullName>
    </submittedName>
</protein>
<dbReference type="EMBL" id="LAZR01000258">
    <property type="protein sequence ID" value="KKN78671.1"/>
    <property type="molecule type" value="Genomic_DNA"/>
</dbReference>